<feature type="domain" description="Aminoglycoside phosphotransferase" evidence="1">
    <location>
        <begin position="22"/>
        <end position="248"/>
    </location>
</feature>
<dbReference type="EMBL" id="JAMFMB010000008">
    <property type="protein sequence ID" value="MCL6283517.1"/>
    <property type="molecule type" value="Genomic_DNA"/>
</dbReference>
<reference evidence="2" key="1">
    <citation type="submission" date="2022-05" db="EMBL/GenBank/DDBJ databases">
        <authorList>
            <person name="Park J.-S."/>
        </authorList>
    </citation>
    <scope>NUCLEOTIDE SEQUENCE</scope>
    <source>
        <strain evidence="2">2012CJ41-6</strain>
    </source>
</reference>
<comment type="caution">
    <text evidence="2">The sequence shown here is derived from an EMBL/GenBank/DDBJ whole genome shotgun (WGS) entry which is preliminary data.</text>
</comment>
<accession>A0ABT0Q263</accession>
<name>A0ABT0Q263_9RHOB</name>
<dbReference type="Gene3D" id="3.30.200.20">
    <property type="entry name" value="Phosphorylase Kinase, domain 1"/>
    <property type="match status" value="1"/>
</dbReference>
<evidence type="ECO:0000259" key="1">
    <source>
        <dbReference type="Pfam" id="PF01636"/>
    </source>
</evidence>
<dbReference type="SUPFAM" id="SSF56112">
    <property type="entry name" value="Protein kinase-like (PK-like)"/>
    <property type="match status" value="1"/>
</dbReference>
<dbReference type="InterPro" id="IPR002575">
    <property type="entry name" value="Aminoglycoside_PTrfase"/>
</dbReference>
<gene>
    <name evidence="2" type="ORF">M3P21_08205</name>
</gene>
<sequence>MSNRDTMRATFLHQQGLRDAEGTPLAGDASNRRYFRLTDPASGNRVILMDAPPENGEDIRPFKTIATHLHQAGLSAPEIHASDPEAGFLLLEDLGDDLFARLIAHDASHEPELYRAAADVLIALRNVPAPPVAKPDAATLADMTAIAFQKYAAPLTGHEQMPDSAEFLNRIRDILAHALNGPAVLALRDYHAENLIWLPDRSGPARVGLLDFQDAFLCHPAYDLVSLLQDARRDVSAETEADTIRYYIARTGVDASAFTTAYAVLGTQRNLRILGVFGRLCRDYGKPHYVDLIPRVWAHLMRDLEHPQLRPVAGLLQNTLPAPIPQNLSRLRRI</sequence>
<protein>
    <submittedName>
        <fullName evidence="2">Phosphotransferase</fullName>
    </submittedName>
</protein>
<dbReference type="RefSeq" id="WP_249708780.1">
    <property type="nucleotide sequence ID" value="NZ_JAMFMB010000008.1"/>
</dbReference>
<evidence type="ECO:0000313" key="3">
    <source>
        <dbReference type="Proteomes" id="UP001203880"/>
    </source>
</evidence>
<dbReference type="InterPro" id="IPR011009">
    <property type="entry name" value="Kinase-like_dom_sf"/>
</dbReference>
<dbReference type="Pfam" id="PF01636">
    <property type="entry name" value="APH"/>
    <property type="match status" value="1"/>
</dbReference>
<organism evidence="2 3">
    <name type="scientific">Ruegeria spongiae</name>
    <dbReference type="NCBI Taxonomy" id="2942209"/>
    <lineage>
        <taxon>Bacteria</taxon>
        <taxon>Pseudomonadati</taxon>
        <taxon>Pseudomonadota</taxon>
        <taxon>Alphaproteobacteria</taxon>
        <taxon>Rhodobacterales</taxon>
        <taxon>Roseobacteraceae</taxon>
        <taxon>Ruegeria</taxon>
    </lineage>
</organism>
<evidence type="ECO:0000313" key="2">
    <source>
        <dbReference type="EMBL" id="MCL6283517.1"/>
    </source>
</evidence>
<proteinExistence type="predicted"/>
<keyword evidence="3" id="KW-1185">Reference proteome</keyword>
<dbReference type="Proteomes" id="UP001203880">
    <property type="component" value="Unassembled WGS sequence"/>
</dbReference>
<dbReference type="Gene3D" id="3.90.1200.10">
    <property type="match status" value="1"/>
</dbReference>